<dbReference type="PANTHER" id="PTHR34039">
    <property type="entry name" value="UPF0102 PROTEIN YRAN"/>
    <property type="match status" value="1"/>
</dbReference>
<dbReference type="EMBL" id="PEWP01000019">
    <property type="protein sequence ID" value="PIU46986.1"/>
    <property type="molecule type" value="Genomic_DNA"/>
</dbReference>
<dbReference type="InterPro" id="IPR003509">
    <property type="entry name" value="UPF0102_YraN-like"/>
</dbReference>
<evidence type="ECO:0000256" key="2">
    <source>
        <dbReference type="HAMAP-Rule" id="MF_00048"/>
    </source>
</evidence>
<gene>
    <name evidence="3" type="ORF">COS93_01085</name>
</gene>
<reference evidence="4" key="1">
    <citation type="submission" date="2017-09" db="EMBL/GenBank/DDBJ databases">
        <title>Depth-based differentiation of microbial function through sediment-hosted aquifers and enrichment of novel symbionts in the deep terrestrial subsurface.</title>
        <authorList>
            <person name="Probst A.J."/>
            <person name="Ladd B."/>
            <person name="Jarett J.K."/>
            <person name="Geller-Mcgrath D.E."/>
            <person name="Sieber C.M.K."/>
            <person name="Emerson J.B."/>
            <person name="Anantharaman K."/>
            <person name="Thomas B.C."/>
            <person name="Malmstrom R."/>
            <person name="Stieglmeier M."/>
            <person name="Klingl A."/>
            <person name="Woyke T."/>
            <person name="Ryan C.M."/>
            <person name="Banfield J.F."/>
        </authorList>
    </citation>
    <scope>NUCLEOTIDE SEQUENCE [LARGE SCALE GENOMIC DNA]</scope>
</reference>
<sequence length="127" mass="15044">MNSKEIGILGEKIAEKYLKEKGYKILEKNFKRKWGEIDIVAKKKNKLIFFEVKTLQQTPDEIFLPEDEVDFKKKKQLRKITQIYLSEKKIPLESDYQIDILAIRLPPRAGLSKMKIEHFENAIEDTF</sequence>
<comment type="similarity">
    <text evidence="1 2">Belongs to the UPF0102 family.</text>
</comment>
<accession>A0A2M6Z3M8</accession>
<evidence type="ECO:0000256" key="1">
    <source>
        <dbReference type="ARBA" id="ARBA00006738"/>
    </source>
</evidence>
<evidence type="ECO:0000313" key="4">
    <source>
        <dbReference type="Proteomes" id="UP000228777"/>
    </source>
</evidence>
<dbReference type="InterPro" id="IPR011335">
    <property type="entry name" value="Restrct_endonuc-II-like"/>
</dbReference>
<dbReference type="Proteomes" id="UP000228777">
    <property type="component" value="Unassembled WGS sequence"/>
</dbReference>
<evidence type="ECO:0000313" key="3">
    <source>
        <dbReference type="EMBL" id="PIU46986.1"/>
    </source>
</evidence>
<dbReference type="PANTHER" id="PTHR34039:SF1">
    <property type="entry name" value="UPF0102 PROTEIN YRAN"/>
    <property type="match status" value="1"/>
</dbReference>
<dbReference type="HAMAP" id="MF_00048">
    <property type="entry name" value="UPF0102"/>
    <property type="match status" value="1"/>
</dbReference>
<protein>
    <recommendedName>
        <fullName evidence="2">UPF0102 protein COS93_01085</fullName>
    </recommendedName>
</protein>
<dbReference type="InterPro" id="IPR011856">
    <property type="entry name" value="tRNA_endonuc-like_dom_sf"/>
</dbReference>
<dbReference type="AlphaFoldDB" id="A0A2M6Z3M8"/>
<dbReference type="GO" id="GO:0003676">
    <property type="term" value="F:nucleic acid binding"/>
    <property type="evidence" value="ECO:0007669"/>
    <property type="project" value="InterPro"/>
</dbReference>
<dbReference type="SUPFAM" id="SSF52980">
    <property type="entry name" value="Restriction endonuclease-like"/>
    <property type="match status" value="1"/>
</dbReference>
<dbReference type="Gene3D" id="3.40.1350.10">
    <property type="match status" value="1"/>
</dbReference>
<name>A0A2M6Z3M8_9BACT</name>
<dbReference type="Pfam" id="PF02021">
    <property type="entry name" value="UPF0102"/>
    <property type="match status" value="1"/>
</dbReference>
<proteinExistence type="inferred from homology"/>
<organism evidence="3 4">
    <name type="scientific">bacterium (Candidatus Gribaldobacteria) CG07_land_8_20_14_0_80_33_18</name>
    <dbReference type="NCBI Taxonomy" id="2014272"/>
    <lineage>
        <taxon>Bacteria</taxon>
        <taxon>Candidatus Gribaldobacteria</taxon>
    </lineage>
</organism>
<comment type="caution">
    <text evidence="3">The sequence shown here is derived from an EMBL/GenBank/DDBJ whole genome shotgun (WGS) entry which is preliminary data.</text>
</comment>